<keyword evidence="1" id="KW-0808">Transferase</keyword>
<dbReference type="RefSeq" id="WP_182166932.1">
    <property type="nucleotide sequence ID" value="NZ_JACFXV010000063.1"/>
</dbReference>
<dbReference type="Proteomes" id="UP000541109">
    <property type="component" value="Unassembled WGS sequence"/>
</dbReference>
<comment type="caution">
    <text evidence="1">The sequence shown here is derived from an EMBL/GenBank/DDBJ whole genome shotgun (WGS) entry which is preliminary data.</text>
</comment>
<dbReference type="AlphaFoldDB" id="A0A839AHD3"/>
<keyword evidence="2" id="KW-1185">Reference proteome</keyword>
<gene>
    <name evidence="1" type="ORF">H2509_15560</name>
</gene>
<proteinExistence type="predicted"/>
<name>A0A839AHD3_9HYPH</name>
<sequence>MARSPIVIVTPDMPHEADRQAIVAGLVAYNEAAGGPAGFAPFAVLIRDDDGNTLGGLWGRPMGEAGRAAKERGCVGAWLDTFDFQAPGFYKGLGYEVFGHLPDHPGGASRTFLRKLF</sequence>
<dbReference type="InterPro" id="IPR016181">
    <property type="entry name" value="Acyl_CoA_acyltransferase"/>
</dbReference>
<reference evidence="1 2" key="1">
    <citation type="submission" date="2020-07" db="EMBL/GenBank/DDBJ databases">
        <title>Stappia sp., F7233, whole genome shotgun sequencing project.</title>
        <authorList>
            <person name="Jiang S."/>
            <person name="Liu Z.W."/>
            <person name="Du Z.J."/>
        </authorList>
    </citation>
    <scope>NUCLEOTIDE SEQUENCE [LARGE SCALE GENOMIC DNA]</scope>
    <source>
        <strain evidence="1 2">F7233</strain>
    </source>
</reference>
<evidence type="ECO:0000313" key="1">
    <source>
        <dbReference type="EMBL" id="MBA5778545.1"/>
    </source>
</evidence>
<dbReference type="SUPFAM" id="SSF55729">
    <property type="entry name" value="Acyl-CoA N-acyltransferases (Nat)"/>
    <property type="match status" value="1"/>
</dbReference>
<dbReference type="Gene3D" id="3.40.630.30">
    <property type="match status" value="1"/>
</dbReference>
<accession>A0A839AHD3</accession>
<evidence type="ECO:0000313" key="2">
    <source>
        <dbReference type="Proteomes" id="UP000541109"/>
    </source>
</evidence>
<organism evidence="1 2">
    <name type="scientific">Stappia albiluteola</name>
    <dbReference type="NCBI Taxonomy" id="2758565"/>
    <lineage>
        <taxon>Bacteria</taxon>
        <taxon>Pseudomonadati</taxon>
        <taxon>Pseudomonadota</taxon>
        <taxon>Alphaproteobacteria</taxon>
        <taxon>Hyphomicrobiales</taxon>
        <taxon>Stappiaceae</taxon>
        <taxon>Stappia</taxon>
    </lineage>
</organism>
<dbReference type="GO" id="GO:0016740">
    <property type="term" value="F:transferase activity"/>
    <property type="evidence" value="ECO:0007669"/>
    <property type="project" value="UniProtKB-KW"/>
</dbReference>
<protein>
    <submittedName>
        <fullName evidence="1">GNAT family N-acetyltransferase</fullName>
    </submittedName>
</protein>
<dbReference type="EMBL" id="JACFXV010000063">
    <property type="protein sequence ID" value="MBA5778545.1"/>
    <property type="molecule type" value="Genomic_DNA"/>
</dbReference>